<dbReference type="Proteomes" id="UP000776629">
    <property type="component" value="Unassembled WGS sequence"/>
</dbReference>
<evidence type="ECO:0000256" key="7">
    <source>
        <dbReference type="ARBA" id="ARBA00022670"/>
    </source>
</evidence>
<dbReference type="InterPro" id="IPR000073">
    <property type="entry name" value="AB_hydrolase_1"/>
</dbReference>
<dbReference type="EMBL" id="JACJJQ010000010">
    <property type="protein sequence ID" value="MBM6753792.1"/>
    <property type="molecule type" value="Genomic_DNA"/>
</dbReference>
<evidence type="ECO:0000256" key="3">
    <source>
        <dbReference type="ARBA" id="ARBA00010088"/>
    </source>
</evidence>
<evidence type="ECO:0000256" key="2">
    <source>
        <dbReference type="ARBA" id="ARBA00004196"/>
    </source>
</evidence>
<dbReference type="PANTHER" id="PTHR43798">
    <property type="entry name" value="MONOACYLGLYCEROL LIPASE"/>
    <property type="match status" value="1"/>
</dbReference>
<dbReference type="InterPro" id="IPR002410">
    <property type="entry name" value="Peptidase_S33"/>
</dbReference>
<dbReference type="SUPFAM" id="SSF53474">
    <property type="entry name" value="alpha/beta-Hydrolases"/>
    <property type="match status" value="1"/>
</dbReference>
<keyword evidence="7 10" id="KW-0645">Protease</keyword>
<evidence type="ECO:0000313" key="13">
    <source>
        <dbReference type="Proteomes" id="UP000776629"/>
    </source>
</evidence>
<dbReference type="RefSeq" id="WP_204776219.1">
    <property type="nucleotide sequence ID" value="NZ_JACJJQ010000010.1"/>
</dbReference>
<dbReference type="InterPro" id="IPR029058">
    <property type="entry name" value="AB_hydrolase_fold"/>
</dbReference>
<gene>
    <name evidence="12" type="ORF">H5993_03330</name>
</gene>
<feature type="domain" description="AB hydrolase-1" evidence="11">
    <location>
        <begin position="28"/>
        <end position="278"/>
    </location>
</feature>
<proteinExistence type="inferred from homology"/>
<keyword evidence="8 10" id="KW-0378">Hydrolase</keyword>
<keyword evidence="13" id="KW-1185">Reference proteome</keyword>
<comment type="caution">
    <text evidence="12">The sequence shown here is derived from an EMBL/GenBank/DDBJ whole genome shotgun (WGS) entry which is preliminary data.</text>
</comment>
<dbReference type="InterPro" id="IPR005945">
    <property type="entry name" value="Pro_imino_pep"/>
</dbReference>
<comment type="subcellular location">
    <subcellularLocation>
        <location evidence="2">Cell envelope</location>
    </subcellularLocation>
</comment>
<dbReference type="Pfam" id="PF00561">
    <property type="entry name" value="Abhydrolase_1"/>
    <property type="match status" value="1"/>
</dbReference>
<comment type="similarity">
    <text evidence="3 10">Belongs to the peptidase S33 family.</text>
</comment>
<evidence type="ECO:0000256" key="6">
    <source>
        <dbReference type="ARBA" id="ARBA00022438"/>
    </source>
</evidence>
<dbReference type="Gene3D" id="3.40.50.1820">
    <property type="entry name" value="alpha/beta hydrolase"/>
    <property type="match status" value="1"/>
</dbReference>
<dbReference type="PIRSF" id="PIRSF005539">
    <property type="entry name" value="Pept_S33_TRI_F1"/>
    <property type="match status" value="1"/>
</dbReference>
<dbReference type="PRINTS" id="PR00793">
    <property type="entry name" value="PROAMNOPTASE"/>
</dbReference>
<comment type="catalytic activity">
    <reaction evidence="1 10">
        <text>Release of N-terminal proline from a peptide.</text>
        <dbReference type="EC" id="3.4.11.5"/>
    </reaction>
</comment>
<dbReference type="GO" id="GO:0016787">
    <property type="term" value="F:hydrolase activity"/>
    <property type="evidence" value="ECO:0007669"/>
    <property type="project" value="UniProtKB-KW"/>
</dbReference>
<dbReference type="PANTHER" id="PTHR43798:SF33">
    <property type="entry name" value="HYDROLASE, PUTATIVE (AFU_ORTHOLOGUE AFUA_2G14860)-RELATED"/>
    <property type="match status" value="1"/>
</dbReference>
<evidence type="ECO:0000256" key="1">
    <source>
        <dbReference type="ARBA" id="ARBA00001585"/>
    </source>
</evidence>
<keyword evidence="6 10" id="KW-0031">Aminopeptidase</keyword>
<sequence>MQVTEKWLPFGSFTTYVRIVGLDEGRTPLILLHGGPGSTHNYFELLDELATKSHRQLIMYDQIGCGNSSIPDDHPEYYNAQTWVNELINLRTKLHLNHFHLLGQSWGGMLAIKYLCDFQPKGIESLILSSTLASAQTWGKQVHQLIKTLSKSQQATIQKAEAQNIYTGRDYQEANQALMTKYAIEPVNASMPGPLKRPKHGGLLAYQTAWGPNEFTPLGNLRNYDYVDQLKTVQVPTLIINGDHDLCTPEVAKEMVQAISGAKWIQVKNARHMVFYDQPAEYQQLLLDWLADKT</sequence>
<dbReference type="EC" id="3.4.11.5" evidence="4 10"/>
<evidence type="ECO:0000313" key="12">
    <source>
        <dbReference type="EMBL" id="MBM6753792.1"/>
    </source>
</evidence>
<name>A0ABS2EMS1_9LACO</name>
<evidence type="ECO:0000256" key="4">
    <source>
        <dbReference type="ARBA" id="ARBA00012568"/>
    </source>
</evidence>
<dbReference type="NCBIfam" id="NF045945">
    <property type="entry name" value="ProImpepLactob"/>
    <property type="match status" value="1"/>
</dbReference>
<protein>
    <recommendedName>
        <fullName evidence="5 10">Proline iminopeptidase</fullName>
        <shortName evidence="10">PIP</shortName>
        <ecNumber evidence="4 10">3.4.11.5</ecNumber>
    </recommendedName>
    <alternativeName>
        <fullName evidence="9 10">Prolyl aminopeptidase</fullName>
    </alternativeName>
</protein>
<dbReference type="NCBIfam" id="TIGR01250">
    <property type="entry name" value="pro_imino_pep_2"/>
    <property type="match status" value="1"/>
</dbReference>
<evidence type="ECO:0000259" key="11">
    <source>
        <dbReference type="Pfam" id="PF00561"/>
    </source>
</evidence>
<dbReference type="InterPro" id="IPR050266">
    <property type="entry name" value="AB_hydrolase_sf"/>
</dbReference>
<evidence type="ECO:0000256" key="9">
    <source>
        <dbReference type="ARBA" id="ARBA00029605"/>
    </source>
</evidence>
<evidence type="ECO:0000256" key="8">
    <source>
        <dbReference type="ARBA" id="ARBA00022801"/>
    </source>
</evidence>
<evidence type="ECO:0000256" key="10">
    <source>
        <dbReference type="PIRNR" id="PIRNR005539"/>
    </source>
</evidence>
<organism evidence="12 13">
    <name type="scientific">Limosilactobacillus alvi</name>
    <dbReference type="NCBI Taxonomy" id="990412"/>
    <lineage>
        <taxon>Bacteria</taxon>
        <taxon>Bacillati</taxon>
        <taxon>Bacillota</taxon>
        <taxon>Bacilli</taxon>
        <taxon>Lactobacillales</taxon>
        <taxon>Lactobacillaceae</taxon>
        <taxon>Limosilactobacillus</taxon>
    </lineage>
</organism>
<accession>A0ABS2EMS1</accession>
<reference evidence="12 13" key="1">
    <citation type="journal article" date="2021" name="Sci. Rep.">
        <title>The distribution of antibiotic resistance genes in chicken gut microbiota commensals.</title>
        <authorList>
            <person name="Juricova H."/>
            <person name="Matiasovicova J."/>
            <person name="Kubasova T."/>
            <person name="Cejkova D."/>
            <person name="Rychlik I."/>
        </authorList>
    </citation>
    <scope>NUCLEOTIDE SEQUENCE [LARGE SCALE GENOMIC DNA]</scope>
    <source>
        <strain evidence="12 13">An810</strain>
    </source>
</reference>
<evidence type="ECO:0000256" key="5">
    <source>
        <dbReference type="ARBA" id="ARBA00021843"/>
    </source>
</evidence>
<comment type="function">
    <text evidence="10">Releases the N-terminal proline from various substrates.</text>
</comment>